<dbReference type="EMBL" id="AP012035">
    <property type="protein sequence ID" value="BAJ79392.1"/>
    <property type="molecule type" value="Genomic_DNA"/>
</dbReference>
<dbReference type="PANTHER" id="PTHR40045">
    <property type="entry name" value="YCGG FAMILY PROTEIN"/>
    <property type="match status" value="1"/>
</dbReference>
<evidence type="ECO:0000313" key="2">
    <source>
        <dbReference type="Proteomes" id="UP000007100"/>
    </source>
</evidence>
<evidence type="ECO:0000313" key="1">
    <source>
        <dbReference type="EMBL" id="BAJ79392.1"/>
    </source>
</evidence>
<dbReference type="RefSeq" id="WP_013639140.1">
    <property type="nucleotide sequence ID" value="NC_015186.1"/>
</dbReference>
<evidence type="ECO:0008006" key="3">
    <source>
        <dbReference type="Google" id="ProtNLM"/>
    </source>
</evidence>
<dbReference type="PANTHER" id="PTHR40045:SF1">
    <property type="entry name" value="YQCI_YCGG FAMILY PROTEIN"/>
    <property type="match status" value="1"/>
</dbReference>
<dbReference type="Pfam" id="PF08892">
    <property type="entry name" value="YqcI_YcgG"/>
    <property type="match status" value="1"/>
</dbReference>
<dbReference type="KEGG" id="amv:ACMV_00450"/>
<dbReference type="AlphaFoldDB" id="F0J110"/>
<reference evidence="1 2" key="1">
    <citation type="submission" date="2010-12" db="EMBL/GenBank/DDBJ databases">
        <title>Whole genome sequence of Acidiphilium multivorum AIU301.</title>
        <authorList>
            <person name="Narita-Yamada S."/>
            <person name="Nakamura S."/>
            <person name="Ito N."/>
            <person name="Takarada H."/>
            <person name="Katano Y."/>
            <person name="Nakazawa H."/>
            <person name="Hosoyama A."/>
            <person name="Yamada R."/>
            <person name="Fujita N."/>
        </authorList>
    </citation>
    <scope>NUCLEOTIDE SEQUENCE [LARGE SCALE GENOMIC DNA]</scope>
    <source>
        <strain evidence="2">DSM 11245 / JCM 8867 / AIU301</strain>
    </source>
</reference>
<organism evidence="1 2">
    <name type="scientific">Acidiphilium multivorum (strain DSM 11245 / JCM 8867 / NBRC 100883 / AIU 301)</name>
    <dbReference type="NCBI Taxonomy" id="926570"/>
    <lineage>
        <taxon>Bacteria</taxon>
        <taxon>Pseudomonadati</taxon>
        <taxon>Pseudomonadota</taxon>
        <taxon>Alphaproteobacteria</taxon>
        <taxon>Acetobacterales</taxon>
        <taxon>Acidocellaceae</taxon>
        <taxon>Acidiphilium</taxon>
    </lineage>
</organism>
<proteinExistence type="predicted"/>
<dbReference type="Proteomes" id="UP000007100">
    <property type="component" value="Chromosome"/>
</dbReference>
<sequence length="263" mass="29796">MDWPAANHITEVCPDGATGRLFTYDAVVGLAQPESRWFADAFHGFLQIVDEDGFPCLFAKKSLKDKSPLFLFCEPCVGEEGMELHAGLLRYTRFVRDTVVVKRLYTPLIVFFHQAYTAMAVSPHSAAWQALQWAHDRDSDPWPWDVPLDPEDPNWSYCFGGVQLFINISCATHSIIKSRNLGRYLTLIINPRQNFDVVANGETRSGRLIREKIRQRSGVYNGGYIPPELGSYGDPNKKEWRQYQLSEPGHNAPEACPFKVKTG</sequence>
<name>F0J110_ACIMA</name>
<protein>
    <recommendedName>
        <fullName evidence="3">YqcI/YcgG family protein</fullName>
    </recommendedName>
</protein>
<dbReference type="HOGENOM" id="CLU_067506_1_1_5"/>
<keyword evidence="2" id="KW-1185">Reference proteome</keyword>
<dbReference type="InterPro" id="IPR014988">
    <property type="entry name" value="Uncharacterised_YqcI/YcgG"/>
</dbReference>
<accession>F0J110</accession>
<gene>
    <name evidence="1" type="ordered locus">ACMV_00450</name>
</gene>